<evidence type="ECO:0000313" key="3">
    <source>
        <dbReference type="EMBL" id="QOY36879.1"/>
    </source>
</evidence>
<dbReference type="AlphaFoldDB" id="A0A1S2L391"/>
<gene>
    <name evidence="3" type="ORF">AWH56_004295</name>
    <name evidence="2" type="ORF">AWH56_21020</name>
</gene>
<sequence>MKKTDWLIALSFIVIGLSCLAMAILFSLSHYSTLIFFGILFQICLWFIIPLLILIFIWIILKFPNKK</sequence>
<feature type="transmembrane region" description="Helical" evidence="1">
    <location>
        <begin position="34"/>
        <end position="61"/>
    </location>
</feature>
<organism evidence="2 4">
    <name type="scientific">Anaerobacillus isosaccharinicus</name>
    <dbReference type="NCBI Taxonomy" id="1532552"/>
    <lineage>
        <taxon>Bacteria</taxon>
        <taxon>Bacillati</taxon>
        <taxon>Bacillota</taxon>
        <taxon>Bacilli</taxon>
        <taxon>Bacillales</taxon>
        <taxon>Bacillaceae</taxon>
        <taxon>Anaerobacillus</taxon>
    </lineage>
</organism>
<dbReference type="Proteomes" id="UP000180175">
    <property type="component" value="Chromosome"/>
</dbReference>
<reference evidence="3 4" key="3">
    <citation type="journal article" date="2019" name="Int. J. Syst. Evol. Microbiol.">
        <title>Anaerobacillus isosaccharinicus sp. nov., an alkaliphilic bacterium which degrades isosaccharinic acid.</title>
        <authorList>
            <person name="Bassil N.M."/>
            <person name="Lloyd J.R."/>
        </authorList>
    </citation>
    <scope>NUCLEOTIDE SEQUENCE [LARGE SCALE GENOMIC DNA]</scope>
    <source>
        <strain evidence="3 4">NB2006</strain>
    </source>
</reference>
<proteinExistence type="predicted"/>
<keyword evidence="4" id="KW-1185">Reference proteome</keyword>
<keyword evidence="1" id="KW-0812">Transmembrane</keyword>
<keyword evidence="1" id="KW-0472">Membrane</keyword>
<dbReference type="RefSeq" id="WP_071318890.1">
    <property type="nucleotide sequence ID" value="NZ_CP063356.2"/>
</dbReference>
<evidence type="ECO:0000313" key="2">
    <source>
        <dbReference type="EMBL" id="OIJ06780.1"/>
    </source>
</evidence>
<dbReference type="PROSITE" id="PS51257">
    <property type="entry name" value="PROKAR_LIPOPROTEIN"/>
    <property type="match status" value="1"/>
</dbReference>
<reference evidence="3" key="4">
    <citation type="submission" date="2020-10" db="EMBL/GenBank/DDBJ databases">
        <authorList>
            <person name="Bassil N.M."/>
            <person name="Lloyd J.R."/>
        </authorList>
    </citation>
    <scope>NUCLEOTIDE SEQUENCE</scope>
    <source>
        <strain evidence="3">NB2006</strain>
    </source>
</reference>
<dbReference type="KEGG" id="aia:AWH56_004295"/>
<protein>
    <submittedName>
        <fullName evidence="2">Uncharacterized protein</fullName>
    </submittedName>
</protein>
<name>A0A1S2L391_9BACI</name>
<evidence type="ECO:0000313" key="4">
    <source>
        <dbReference type="Proteomes" id="UP000180175"/>
    </source>
</evidence>
<feature type="transmembrane region" description="Helical" evidence="1">
    <location>
        <begin position="7"/>
        <end position="28"/>
    </location>
</feature>
<evidence type="ECO:0000256" key="1">
    <source>
        <dbReference type="SAM" id="Phobius"/>
    </source>
</evidence>
<dbReference type="OrthoDB" id="2643649at2"/>
<reference evidence="2 4" key="1">
    <citation type="submission" date="2016-10" db="EMBL/GenBank/DDBJ databases">
        <title>Draft genome sequences of four alkaliphilic bacteria belonging to the Anaerobacillus genus.</title>
        <authorList>
            <person name="Bassil N.M."/>
            <person name="Lloyd J.R."/>
        </authorList>
    </citation>
    <scope>NUCLEOTIDE SEQUENCE [LARGE SCALE GENOMIC DNA]</scope>
    <source>
        <strain evidence="2 4">NB2006</strain>
    </source>
</reference>
<reference evidence="3 4" key="2">
    <citation type="journal article" date="2017" name="Genome Announc.">
        <title>Draft Genome Sequences of Four Alkaliphilic Bacteria Belonging to the Anaerobacillus Genus.</title>
        <authorList>
            <person name="Bassil N.M."/>
            <person name="Lloyd J.R."/>
        </authorList>
    </citation>
    <scope>NUCLEOTIDE SEQUENCE [LARGE SCALE GENOMIC DNA]</scope>
    <source>
        <strain evidence="3 4">NB2006</strain>
    </source>
</reference>
<keyword evidence="1" id="KW-1133">Transmembrane helix</keyword>
<dbReference type="EMBL" id="LQXD01000182">
    <property type="protein sequence ID" value="OIJ06780.1"/>
    <property type="molecule type" value="Genomic_DNA"/>
</dbReference>
<accession>A0A1S2L391</accession>
<dbReference type="EMBL" id="CP063356">
    <property type="protein sequence ID" value="QOY36879.1"/>
    <property type="molecule type" value="Genomic_DNA"/>
</dbReference>